<dbReference type="Proteomes" id="UP000444960">
    <property type="component" value="Unassembled WGS sequence"/>
</dbReference>
<organism evidence="4 5">
    <name type="scientific">Gordonia spumicola</name>
    <dbReference type="NCBI Taxonomy" id="589161"/>
    <lineage>
        <taxon>Bacteria</taxon>
        <taxon>Bacillati</taxon>
        <taxon>Actinomycetota</taxon>
        <taxon>Actinomycetes</taxon>
        <taxon>Mycobacteriales</taxon>
        <taxon>Gordoniaceae</taxon>
        <taxon>Gordonia</taxon>
    </lineage>
</organism>
<keyword evidence="5" id="KW-1185">Reference proteome</keyword>
<dbReference type="Pfam" id="PF17802">
    <property type="entry name" value="SpaA"/>
    <property type="match status" value="1"/>
</dbReference>
<feature type="signal peptide" evidence="2">
    <location>
        <begin position="1"/>
        <end position="28"/>
    </location>
</feature>
<feature type="compositionally biased region" description="Pro residues" evidence="1">
    <location>
        <begin position="54"/>
        <end position="66"/>
    </location>
</feature>
<proteinExistence type="predicted"/>
<accession>A0A7I9VBX3</accession>
<evidence type="ECO:0000313" key="4">
    <source>
        <dbReference type="EMBL" id="GEE02787.1"/>
    </source>
</evidence>
<dbReference type="SUPFAM" id="SSF49478">
    <property type="entry name" value="Cna protein B-type domain"/>
    <property type="match status" value="1"/>
</dbReference>
<dbReference type="AlphaFoldDB" id="A0A7I9VBX3"/>
<feature type="compositionally biased region" description="Polar residues" evidence="1">
    <location>
        <begin position="68"/>
        <end position="100"/>
    </location>
</feature>
<dbReference type="OrthoDB" id="4376210at2"/>
<reference evidence="5" key="1">
    <citation type="submission" date="2019-06" db="EMBL/GenBank/DDBJ databases">
        <title>Gordonia isolated from sludge of a wastewater treatment plant.</title>
        <authorList>
            <person name="Tamura T."/>
            <person name="Aoyama K."/>
            <person name="Kang Y."/>
            <person name="Saito S."/>
            <person name="Akiyama N."/>
            <person name="Yazawa K."/>
            <person name="Gonoi T."/>
            <person name="Mikami Y."/>
        </authorList>
    </citation>
    <scope>NUCLEOTIDE SEQUENCE [LARGE SCALE GENOMIC DNA]</scope>
    <source>
        <strain evidence="5">NBRC 107696</strain>
    </source>
</reference>
<dbReference type="InterPro" id="IPR013783">
    <property type="entry name" value="Ig-like_fold"/>
</dbReference>
<dbReference type="InterPro" id="IPR041033">
    <property type="entry name" value="SpaA_PFL_dom_1"/>
</dbReference>
<feature type="region of interest" description="Disordered" evidence="1">
    <location>
        <begin position="39"/>
        <end position="100"/>
    </location>
</feature>
<evidence type="ECO:0000256" key="2">
    <source>
        <dbReference type="SAM" id="SignalP"/>
    </source>
</evidence>
<sequence>MIRFIRALLAVVAVTATAFALVSSPALAVPDLEQSVPPGVELPNVEPNVVSPVVPGPGDPASPEEPGPQSTTGSLSVSATDSTTGSPVTGASFSLSTGESGVTPGTVSGLAAGSVTVTITAPTGMSVVGSASQTATIVADQTASVAFQLASTAASSSSSSSPAPGPTDTGTLTIVKQDRVSGAVLAGATFGVTDCSDKPISSVTTGAGGTASLTVPVGCYRVFETAAPAGYFTDATIGQASVVKDGVATLAMYDTPIHVIVIERDPGNRIPIRSIPSGRIF</sequence>
<gene>
    <name evidence="4" type="ORF">nbrc107696_32330</name>
</gene>
<dbReference type="Gene3D" id="2.60.40.10">
    <property type="entry name" value="Immunoglobulins"/>
    <property type="match status" value="1"/>
</dbReference>
<protein>
    <recommendedName>
        <fullName evidence="3">SpaA-like prealbumin fold domain-containing protein</fullName>
    </recommendedName>
</protein>
<evidence type="ECO:0000313" key="5">
    <source>
        <dbReference type="Proteomes" id="UP000444960"/>
    </source>
</evidence>
<comment type="caution">
    <text evidence="4">The sequence shown here is derived from an EMBL/GenBank/DDBJ whole genome shotgun (WGS) entry which is preliminary data.</text>
</comment>
<dbReference type="RefSeq" id="WP_161896425.1">
    <property type="nucleotide sequence ID" value="NZ_BJOV01000005.1"/>
</dbReference>
<dbReference type="EMBL" id="BJOV01000005">
    <property type="protein sequence ID" value="GEE02787.1"/>
    <property type="molecule type" value="Genomic_DNA"/>
</dbReference>
<keyword evidence="2" id="KW-0732">Signal</keyword>
<dbReference type="GO" id="GO:0005975">
    <property type="term" value="P:carbohydrate metabolic process"/>
    <property type="evidence" value="ECO:0007669"/>
    <property type="project" value="UniProtKB-ARBA"/>
</dbReference>
<feature type="chain" id="PRO_5029506824" description="SpaA-like prealbumin fold domain-containing protein" evidence="2">
    <location>
        <begin position="29"/>
        <end position="281"/>
    </location>
</feature>
<name>A0A7I9VBX3_9ACTN</name>
<evidence type="ECO:0000256" key="1">
    <source>
        <dbReference type="SAM" id="MobiDB-lite"/>
    </source>
</evidence>
<feature type="domain" description="SpaA-like prealbumin fold" evidence="3">
    <location>
        <begin position="170"/>
        <end position="254"/>
    </location>
</feature>
<feature type="compositionally biased region" description="Low complexity" evidence="1">
    <location>
        <begin position="39"/>
        <end position="53"/>
    </location>
</feature>
<evidence type="ECO:0000259" key="3">
    <source>
        <dbReference type="Pfam" id="PF17802"/>
    </source>
</evidence>